<dbReference type="NCBIfam" id="TIGR00090">
    <property type="entry name" value="rsfS_iojap_ybeB"/>
    <property type="match status" value="1"/>
</dbReference>
<dbReference type="GO" id="GO:0017148">
    <property type="term" value="P:negative regulation of translation"/>
    <property type="evidence" value="ECO:0007669"/>
    <property type="project" value="UniProtKB-UniRule"/>
</dbReference>
<reference evidence="4" key="1">
    <citation type="journal article" date="2014" name="Int. J. Syst. Evol. Microbiol.">
        <title>Complete genome sequence of Corynebacterium casei LMG S-19264T (=DSM 44701T), isolated from a smear-ripened cheese.</title>
        <authorList>
            <consortium name="US DOE Joint Genome Institute (JGI-PGF)"/>
            <person name="Walter F."/>
            <person name="Albersmeier A."/>
            <person name="Kalinowski J."/>
            <person name="Ruckert C."/>
        </authorList>
    </citation>
    <scope>NUCLEOTIDE SEQUENCE</scope>
    <source>
        <strain evidence="4">CGMCC 1.12785</strain>
    </source>
</reference>
<keyword evidence="5" id="KW-1185">Reference proteome</keyword>
<evidence type="ECO:0000256" key="2">
    <source>
        <dbReference type="HAMAP-Rule" id="MF_01477"/>
    </source>
</evidence>
<comment type="similarity">
    <text evidence="1 2">Belongs to the Iojap/RsfS family.</text>
</comment>
<dbReference type="Pfam" id="PF02410">
    <property type="entry name" value="RsfS"/>
    <property type="match status" value="1"/>
</dbReference>
<evidence type="ECO:0000256" key="1">
    <source>
        <dbReference type="ARBA" id="ARBA00010574"/>
    </source>
</evidence>
<dbReference type="EMBL" id="BMFY01000011">
    <property type="protein sequence ID" value="GGA20609.1"/>
    <property type="molecule type" value="Genomic_DNA"/>
</dbReference>
<dbReference type="Proteomes" id="UP000616114">
    <property type="component" value="Unassembled WGS sequence"/>
</dbReference>
<dbReference type="GO" id="GO:0005737">
    <property type="term" value="C:cytoplasm"/>
    <property type="evidence" value="ECO:0007669"/>
    <property type="project" value="UniProtKB-SubCell"/>
</dbReference>
<dbReference type="InterPro" id="IPR043519">
    <property type="entry name" value="NT_sf"/>
</dbReference>
<comment type="function">
    <text evidence="2">Functions as a ribosomal silencing factor. Interacts with ribosomal protein uL14 (rplN), blocking formation of intersubunit bridge B8. Prevents association of the 30S and 50S ribosomal subunits and the formation of functional ribosomes, thus repressing translation.</text>
</comment>
<keyword evidence="2" id="KW-0678">Repressor</keyword>
<comment type="subunit">
    <text evidence="2">Interacts with ribosomal protein uL14 (rplN).</text>
</comment>
<comment type="subcellular location">
    <subcellularLocation>
        <location evidence="2">Cytoplasm</location>
    </subcellularLocation>
</comment>
<dbReference type="GO" id="GO:0043023">
    <property type="term" value="F:ribosomal large subunit binding"/>
    <property type="evidence" value="ECO:0007669"/>
    <property type="project" value="TreeGrafter"/>
</dbReference>
<dbReference type="FunFam" id="3.30.460.10:FF:000008">
    <property type="entry name" value="Ribosomal silencing factor RsfS"/>
    <property type="match status" value="1"/>
</dbReference>
<comment type="caution">
    <text evidence="4">The sequence shown here is derived from an EMBL/GenBank/DDBJ whole genome shotgun (WGS) entry which is preliminary data.</text>
</comment>
<protein>
    <recommendedName>
        <fullName evidence="2">Ribosomal silencing factor RsfS</fullName>
    </recommendedName>
</protein>
<dbReference type="HAMAP" id="MF_01477">
    <property type="entry name" value="Iojap_RsfS"/>
    <property type="match status" value="1"/>
</dbReference>
<dbReference type="PANTHER" id="PTHR21043">
    <property type="entry name" value="IOJAP SUPERFAMILY ORTHOLOG"/>
    <property type="match status" value="1"/>
</dbReference>
<dbReference type="RefSeq" id="WP_188551196.1">
    <property type="nucleotide sequence ID" value="NZ_BMFY01000011.1"/>
</dbReference>
<dbReference type="InterPro" id="IPR004394">
    <property type="entry name" value="Iojap/RsfS/C7orf30"/>
</dbReference>
<feature type="region of interest" description="Disordered" evidence="3">
    <location>
        <begin position="118"/>
        <end position="141"/>
    </location>
</feature>
<proteinExistence type="inferred from homology"/>
<organism evidence="4 5">
    <name type="scientific">Sediminivirga luteola</name>
    <dbReference type="NCBI Taxonomy" id="1774748"/>
    <lineage>
        <taxon>Bacteria</taxon>
        <taxon>Bacillati</taxon>
        <taxon>Actinomycetota</taxon>
        <taxon>Actinomycetes</taxon>
        <taxon>Micrococcales</taxon>
        <taxon>Brevibacteriaceae</taxon>
        <taxon>Sediminivirga</taxon>
    </lineage>
</organism>
<keyword evidence="2" id="KW-0810">Translation regulation</keyword>
<dbReference type="Gene3D" id="3.30.460.10">
    <property type="entry name" value="Beta Polymerase, domain 2"/>
    <property type="match status" value="1"/>
</dbReference>
<accession>A0A8J2TZL1</accession>
<evidence type="ECO:0000313" key="5">
    <source>
        <dbReference type="Proteomes" id="UP000616114"/>
    </source>
</evidence>
<keyword evidence="2" id="KW-0963">Cytoplasm</keyword>
<dbReference type="PANTHER" id="PTHR21043:SF0">
    <property type="entry name" value="MITOCHONDRIAL ASSEMBLY OF RIBOSOMAL LARGE SUBUNIT PROTEIN 1"/>
    <property type="match status" value="1"/>
</dbReference>
<evidence type="ECO:0000313" key="4">
    <source>
        <dbReference type="EMBL" id="GGA20609.1"/>
    </source>
</evidence>
<dbReference type="AlphaFoldDB" id="A0A8J2TZL1"/>
<dbReference type="GO" id="GO:0090071">
    <property type="term" value="P:negative regulation of ribosome biogenesis"/>
    <property type="evidence" value="ECO:0007669"/>
    <property type="project" value="UniProtKB-UniRule"/>
</dbReference>
<gene>
    <name evidence="2 4" type="primary">rsfS</name>
    <name evidence="4" type="ORF">GCM10011333_24620</name>
</gene>
<evidence type="ECO:0000256" key="3">
    <source>
        <dbReference type="SAM" id="MobiDB-lite"/>
    </source>
</evidence>
<sequence length="141" mass="15140">MTEIDTSIVLARTAAKAAAEKLGENIVALDVSRQLALTDIFLLVSASNERQVGAIVDAVEEALLKEHGVKRIRREGQGASRWVLLDFNAIVVHVFHAEDREFYGIERLWNDSPTVDVSQAVAEGSGESGDTGPERPGGAGD</sequence>
<reference evidence="4" key="2">
    <citation type="submission" date="2020-09" db="EMBL/GenBank/DDBJ databases">
        <authorList>
            <person name="Sun Q."/>
            <person name="Zhou Y."/>
        </authorList>
    </citation>
    <scope>NUCLEOTIDE SEQUENCE</scope>
    <source>
        <strain evidence="4">CGMCC 1.12785</strain>
    </source>
</reference>
<dbReference type="GO" id="GO:0042256">
    <property type="term" value="P:cytosolic ribosome assembly"/>
    <property type="evidence" value="ECO:0007669"/>
    <property type="project" value="UniProtKB-UniRule"/>
</dbReference>
<dbReference type="SUPFAM" id="SSF81301">
    <property type="entry name" value="Nucleotidyltransferase"/>
    <property type="match status" value="1"/>
</dbReference>
<name>A0A8J2TZL1_9MICO</name>